<dbReference type="SMART" id="SM00271">
    <property type="entry name" value="DnaJ"/>
    <property type="match status" value="1"/>
</dbReference>
<dbReference type="Pfam" id="PF00226">
    <property type="entry name" value="DnaJ"/>
    <property type="match status" value="1"/>
</dbReference>
<evidence type="ECO:0000313" key="4">
    <source>
        <dbReference type="Proteomes" id="UP000267249"/>
    </source>
</evidence>
<keyword evidence="1" id="KW-0472">Membrane</keyword>
<gene>
    <name evidence="3" type="ORF">DOP62_00405</name>
</gene>
<evidence type="ECO:0000259" key="2">
    <source>
        <dbReference type="PROSITE" id="PS50076"/>
    </source>
</evidence>
<dbReference type="EMBL" id="CP030139">
    <property type="protein sequence ID" value="AZB73578.2"/>
    <property type="molecule type" value="Genomic_DNA"/>
</dbReference>
<dbReference type="PANTHER" id="PTHR45283:SF1">
    <property type="entry name" value="NAD(P)H-QUINONE OXIDOREDUCTASE SUBUNIT T, CHLOROPLASTIC"/>
    <property type="match status" value="1"/>
</dbReference>
<dbReference type="CDD" id="cd06257">
    <property type="entry name" value="DnaJ"/>
    <property type="match status" value="1"/>
</dbReference>
<evidence type="ECO:0000256" key="1">
    <source>
        <dbReference type="SAM" id="Phobius"/>
    </source>
</evidence>
<dbReference type="Gene3D" id="1.10.287.110">
    <property type="entry name" value="DnaJ domain"/>
    <property type="match status" value="1"/>
</dbReference>
<dbReference type="AlphaFoldDB" id="A0AAN1QQD4"/>
<reference evidence="3 4" key="1">
    <citation type="journal article" date="2018" name="Sci. Rep.">
        <title>Genome Features and Biochemical Characteristics of a Robust, Fast Growing and Naturally Transformable Cyanobacterium Synechococcus elongatus PCC 11801 Isolated from India.</title>
        <authorList>
            <person name="Jaiswal D."/>
            <person name="Sengupta A."/>
            <person name="Sohoni S."/>
            <person name="Sengupta S."/>
            <person name="Phadnavis A.G."/>
            <person name="Pakrasi H.B."/>
            <person name="Wangikar P.P."/>
        </authorList>
    </citation>
    <scope>NUCLEOTIDE SEQUENCE [LARGE SCALE GENOMIC DNA]</scope>
    <source>
        <strain evidence="3 4">PCC 11801</strain>
    </source>
</reference>
<feature type="transmembrane region" description="Helical" evidence="1">
    <location>
        <begin position="121"/>
        <end position="144"/>
    </location>
</feature>
<dbReference type="Proteomes" id="UP000267249">
    <property type="component" value="Chromosome"/>
</dbReference>
<dbReference type="SUPFAM" id="SSF46565">
    <property type="entry name" value="Chaperone J-domain"/>
    <property type="match status" value="1"/>
</dbReference>
<dbReference type="PRINTS" id="PR00625">
    <property type="entry name" value="JDOMAIN"/>
</dbReference>
<dbReference type="PROSITE" id="PS00636">
    <property type="entry name" value="DNAJ_1"/>
    <property type="match status" value="1"/>
</dbReference>
<organism evidence="3 4">
    <name type="scientific">Synechococcus elongatus PCC 11801</name>
    <dbReference type="NCBI Taxonomy" id="2219813"/>
    <lineage>
        <taxon>Bacteria</taxon>
        <taxon>Bacillati</taxon>
        <taxon>Cyanobacteriota</taxon>
        <taxon>Cyanophyceae</taxon>
        <taxon>Synechococcales</taxon>
        <taxon>Synechococcaceae</taxon>
        <taxon>Synechococcus</taxon>
    </lineage>
</organism>
<dbReference type="InterPro" id="IPR001623">
    <property type="entry name" value="DnaJ_domain"/>
</dbReference>
<dbReference type="InterPro" id="IPR036869">
    <property type="entry name" value="J_dom_sf"/>
</dbReference>
<sequence length="199" mass="21889">MSAFLSADSAMTTSPDHYARLRISPNASDRDIRQAYRELSKQYHPDTTTLPLTAALQEFQKLQEAYAVLSDPDRRRLYDFQREQHRWAAARAATITPPSTRPRRVVSTASDRERSLSAGEIFALFLLSLTVVGCLVLTIGLGLLRGEQLLQAPSWFQATEPIDTVHAIAQPSVEALLPTAAIAIETPSLTTNDDNPAAS</sequence>
<dbReference type="InterPro" id="IPR018253">
    <property type="entry name" value="DnaJ_domain_CS"/>
</dbReference>
<dbReference type="PROSITE" id="PS50076">
    <property type="entry name" value="DNAJ_2"/>
    <property type="match status" value="1"/>
</dbReference>
<keyword evidence="1" id="KW-0812">Transmembrane</keyword>
<protein>
    <submittedName>
        <fullName evidence="3">J domain-containing protein</fullName>
    </submittedName>
</protein>
<dbReference type="InterPro" id="IPR044618">
    <property type="entry name" value="NdhT-like"/>
</dbReference>
<feature type="domain" description="J" evidence="2">
    <location>
        <begin position="16"/>
        <end position="82"/>
    </location>
</feature>
<accession>A0AAN1QQD4</accession>
<keyword evidence="1" id="KW-1133">Transmembrane helix</keyword>
<evidence type="ECO:0000313" key="3">
    <source>
        <dbReference type="EMBL" id="AZB73578.2"/>
    </source>
</evidence>
<proteinExistence type="predicted"/>
<dbReference type="PANTHER" id="PTHR45283">
    <property type="entry name" value="NAD(P)H-QUINONE OXIDOREDUCTASE SUBUNIT T, CHLOROPLASTIC"/>
    <property type="match status" value="1"/>
</dbReference>
<name>A0AAN1QQD4_SYNEL</name>